<dbReference type="EMBL" id="JAQLUK010000005">
    <property type="protein sequence ID" value="MDB2292254.1"/>
    <property type="molecule type" value="Genomic_DNA"/>
</dbReference>
<accession>A0A256IQW9</accession>
<reference evidence="3 4" key="1">
    <citation type="journal article" date="2014" name="Front. Microbiol.">
        <title>Population and genomic analysis of the genus Halorubrum.</title>
        <authorList>
            <person name="Fullmer M.S."/>
            <person name="Soucy S.M."/>
            <person name="Swithers K.S."/>
            <person name="Makkay A.M."/>
            <person name="Wheeler R."/>
            <person name="Ventosa A."/>
            <person name="Gogarten J.P."/>
            <person name="Papke R.T."/>
        </authorList>
    </citation>
    <scope>NUCLEOTIDE SEQUENCE [LARGE SCALE GENOMIC DNA]</scope>
    <source>
        <strain evidence="3 4">LD3</strain>
    </source>
</reference>
<reference evidence="3" key="2">
    <citation type="submission" date="2017-05" db="EMBL/GenBank/DDBJ databases">
        <authorList>
            <person name="Song R."/>
            <person name="Chenine A.L."/>
            <person name="Ruprecht R.M."/>
        </authorList>
    </citation>
    <scope>NUCLEOTIDE SEQUENCE</scope>
    <source>
        <strain evidence="3">LD3</strain>
    </source>
</reference>
<protein>
    <submittedName>
        <fullName evidence="3">Uncharacterized protein</fullName>
    </submittedName>
</protein>
<dbReference type="EMBL" id="NHOW01000162">
    <property type="protein sequence ID" value="OYR58948.1"/>
    <property type="molecule type" value="Genomic_DNA"/>
</dbReference>
<dbReference type="RefSeq" id="WP_094580428.1">
    <property type="nucleotide sequence ID" value="NZ_JAQLTV010000017.1"/>
</dbReference>
<evidence type="ECO:0000313" key="3">
    <source>
        <dbReference type="EMBL" id="OYR58948.1"/>
    </source>
</evidence>
<evidence type="ECO:0000313" key="5">
    <source>
        <dbReference type="Proteomes" id="UP001210528"/>
    </source>
</evidence>
<evidence type="ECO:0000313" key="4">
    <source>
        <dbReference type="Proteomes" id="UP000216409"/>
    </source>
</evidence>
<comment type="caution">
    <text evidence="3">The sequence shown here is derived from an EMBL/GenBank/DDBJ whole genome shotgun (WGS) entry which is preliminary data.</text>
</comment>
<sequence length="158" mass="16612">MDRRLLVVPGVLLLLALIADVRVVRWEAALRAGPGLERHPTVNATGLPARCAEAAVALADGDDVSMRGYRIAPGSLDLVVERTSASGRWALGDANCADRLAGVDDLRVDGRSYRVLGQYLRGRVDRTALFGLARLGSGVVGVGLLAVGLLATVGRESE</sequence>
<organism evidence="3 4">
    <name type="scientific">Halorubrum ezzemoulense</name>
    <name type="common">Halorubrum chaoviator</name>
    <dbReference type="NCBI Taxonomy" id="337243"/>
    <lineage>
        <taxon>Archaea</taxon>
        <taxon>Methanobacteriati</taxon>
        <taxon>Methanobacteriota</taxon>
        <taxon>Stenosarchaea group</taxon>
        <taxon>Halobacteria</taxon>
        <taxon>Halobacteriales</taxon>
        <taxon>Haloferacaceae</taxon>
        <taxon>Halorubrum</taxon>
    </lineage>
</organism>
<keyword evidence="5" id="KW-1185">Reference proteome</keyword>
<proteinExistence type="predicted"/>
<dbReference type="Proteomes" id="UP000216409">
    <property type="component" value="Unassembled WGS sequence"/>
</dbReference>
<name>A0A256IQW9_HALEZ</name>
<reference evidence="2 5" key="3">
    <citation type="submission" date="2023-01" db="EMBL/GenBank/DDBJ databases">
        <title>Halorubrum ezzemoulense from Santa Pola, Spain.</title>
        <authorList>
            <person name="Feng Y."/>
            <person name="Louyakis A.S."/>
            <person name="Gogarten J.P."/>
        </authorList>
    </citation>
    <scope>NUCLEOTIDE SEQUENCE [LARGE SCALE GENOMIC DNA]</scope>
    <source>
        <strain evidence="2 5">AMM015</strain>
    </source>
</reference>
<gene>
    <name evidence="3" type="ORF">DJ83_14005</name>
    <name evidence="2" type="ORF">PM085_08115</name>
</gene>
<dbReference type="Proteomes" id="UP001210528">
    <property type="component" value="Unassembled WGS sequence"/>
</dbReference>
<feature type="transmembrane region" description="Helical" evidence="1">
    <location>
        <begin position="128"/>
        <end position="153"/>
    </location>
</feature>
<keyword evidence="1" id="KW-1133">Transmembrane helix</keyword>
<evidence type="ECO:0000256" key="1">
    <source>
        <dbReference type="SAM" id="Phobius"/>
    </source>
</evidence>
<keyword evidence="1" id="KW-0812">Transmembrane</keyword>
<keyword evidence="1" id="KW-0472">Membrane</keyword>
<evidence type="ECO:0000313" key="2">
    <source>
        <dbReference type="EMBL" id="MDB2292254.1"/>
    </source>
</evidence>
<dbReference type="AlphaFoldDB" id="A0A256IQW9"/>